<keyword evidence="3" id="KW-1185">Reference proteome</keyword>
<gene>
    <name evidence="2" type="ORF">SAMN05421666_2583</name>
</gene>
<reference evidence="2 3" key="1">
    <citation type="submission" date="2017-01" db="EMBL/GenBank/DDBJ databases">
        <authorList>
            <person name="Mah S.A."/>
            <person name="Swanson W.J."/>
            <person name="Moy G.W."/>
            <person name="Vacquier V.D."/>
        </authorList>
    </citation>
    <scope>NUCLEOTIDE SEQUENCE [LARGE SCALE GENOMIC DNA]</scope>
    <source>
        <strain evidence="2 3">DSM 29590</strain>
    </source>
</reference>
<accession>A0A1N7H6Z5</accession>
<dbReference type="EMBL" id="FTNV01000002">
    <property type="protein sequence ID" value="SIS20428.1"/>
    <property type="molecule type" value="Genomic_DNA"/>
</dbReference>
<proteinExistence type="predicted"/>
<sequence>MLDQAHPETEKILTDRRLVKYKPFAKLVEAAAREQKIGAGRIFREIVGLTARKAGLTADEYFAYRVYRADLSRTEKREFVGARGSFELNRKLSPPGLTQMRGFLGDKFGFPALLQQTGLPTTEIQAAFTTDRFIGSLPALKNATDIVSFLSETAKFPLFGKPVKGAQALGTIRIDAVDAASDIAKLHDGRVVAISALSEEIVRDFPDGYLFQSVVEQHPVLTETAGEILATMRMVTVIEDTAPTLLYALWKMPSPKAMSDNFWQDGSMLSWLNVVTGQVERCVTGGGSDQKEISIHPVSGKDLLQMRMPHWAEATDLVKKAHALFPVNGCLGWDVAIGKDGPLIVECNTNPGHDFYQIGTGRGALNPEMQAVFSRVIARNKAMIASLTKRKYKIGR</sequence>
<dbReference type="AlphaFoldDB" id="A0A1N7H6Z5"/>
<dbReference type="InterPro" id="IPR039523">
    <property type="entry name" value="RimK-rel_E_lig_ATP-grasp"/>
</dbReference>
<dbReference type="RefSeq" id="WP_083687099.1">
    <property type="nucleotide sequence ID" value="NZ_FOAC01000003.1"/>
</dbReference>
<dbReference type="STRING" id="573024.SAMN05216208_2736"/>
<evidence type="ECO:0000313" key="2">
    <source>
        <dbReference type="EMBL" id="SIS20428.1"/>
    </source>
</evidence>
<dbReference type="Pfam" id="PF14397">
    <property type="entry name" value="ATPgrasp_ST"/>
    <property type="match status" value="1"/>
</dbReference>
<dbReference type="Proteomes" id="UP000186019">
    <property type="component" value="Unassembled WGS sequence"/>
</dbReference>
<evidence type="ECO:0000313" key="3">
    <source>
        <dbReference type="Proteomes" id="UP000186019"/>
    </source>
</evidence>
<dbReference type="SUPFAM" id="SSF56059">
    <property type="entry name" value="Glutathione synthetase ATP-binding domain-like"/>
    <property type="match status" value="1"/>
</dbReference>
<protein>
    <submittedName>
        <fullName evidence="2">Sugar-transfer associated ATP-grasp</fullName>
    </submittedName>
</protein>
<evidence type="ECO:0000259" key="1">
    <source>
        <dbReference type="Pfam" id="PF14397"/>
    </source>
</evidence>
<organism evidence="2 3">
    <name type="scientific">Roseovarius nanhaiticus</name>
    <dbReference type="NCBI Taxonomy" id="573024"/>
    <lineage>
        <taxon>Bacteria</taxon>
        <taxon>Pseudomonadati</taxon>
        <taxon>Pseudomonadota</taxon>
        <taxon>Alphaproteobacteria</taxon>
        <taxon>Rhodobacterales</taxon>
        <taxon>Roseobacteraceae</taxon>
        <taxon>Roseovarius</taxon>
    </lineage>
</organism>
<name>A0A1N7H6Z5_9RHOB</name>
<dbReference type="OrthoDB" id="8736147at2"/>
<feature type="domain" description="Alpha-L-glutamate ligase-related protein ATP-grasp" evidence="1">
    <location>
        <begin position="104"/>
        <end position="366"/>
    </location>
</feature>